<keyword evidence="3" id="KW-1133">Transmembrane helix</keyword>
<gene>
    <name evidence="5" type="ORF">E0485_09215</name>
</gene>
<evidence type="ECO:0000259" key="4">
    <source>
        <dbReference type="PROSITE" id="PS50111"/>
    </source>
</evidence>
<dbReference type="GO" id="GO:0016020">
    <property type="term" value="C:membrane"/>
    <property type="evidence" value="ECO:0007669"/>
    <property type="project" value="InterPro"/>
</dbReference>
<dbReference type="Gene3D" id="1.10.287.950">
    <property type="entry name" value="Methyl-accepting chemotaxis protein"/>
    <property type="match status" value="1"/>
</dbReference>
<accession>A0A4R4EFH4</accession>
<evidence type="ECO:0000313" key="5">
    <source>
        <dbReference type="EMBL" id="TCZ78317.1"/>
    </source>
</evidence>
<dbReference type="EMBL" id="SKFG01000006">
    <property type="protein sequence ID" value="TCZ78317.1"/>
    <property type="molecule type" value="Genomic_DNA"/>
</dbReference>
<dbReference type="SMART" id="SM00283">
    <property type="entry name" value="MA"/>
    <property type="match status" value="1"/>
</dbReference>
<keyword evidence="6" id="KW-1185">Reference proteome</keyword>
<dbReference type="OrthoDB" id="2166737at2"/>
<organism evidence="5 6">
    <name type="scientific">Paenibacillus albiflavus</name>
    <dbReference type="NCBI Taxonomy" id="2545760"/>
    <lineage>
        <taxon>Bacteria</taxon>
        <taxon>Bacillati</taxon>
        <taxon>Bacillota</taxon>
        <taxon>Bacilli</taxon>
        <taxon>Bacillales</taxon>
        <taxon>Paenibacillaceae</taxon>
        <taxon>Paenibacillus</taxon>
    </lineage>
</organism>
<feature type="transmembrane region" description="Helical" evidence="3">
    <location>
        <begin position="45"/>
        <end position="74"/>
    </location>
</feature>
<feature type="domain" description="Methyl-accepting transducer" evidence="4">
    <location>
        <begin position="184"/>
        <end position="434"/>
    </location>
</feature>
<dbReference type="Pfam" id="PF00015">
    <property type="entry name" value="MCPsignal"/>
    <property type="match status" value="1"/>
</dbReference>
<feature type="transmembrane region" description="Helical" evidence="3">
    <location>
        <begin position="117"/>
        <end position="134"/>
    </location>
</feature>
<name>A0A4R4EFH4_9BACL</name>
<feature type="transmembrane region" description="Helical" evidence="3">
    <location>
        <begin position="19"/>
        <end position="38"/>
    </location>
</feature>
<dbReference type="GO" id="GO:0007165">
    <property type="term" value="P:signal transduction"/>
    <property type="evidence" value="ECO:0007669"/>
    <property type="project" value="UniProtKB-KW"/>
</dbReference>
<proteinExistence type="predicted"/>
<evidence type="ECO:0000256" key="1">
    <source>
        <dbReference type="ARBA" id="ARBA00023224"/>
    </source>
</evidence>
<dbReference type="Proteomes" id="UP000295418">
    <property type="component" value="Unassembled WGS sequence"/>
</dbReference>
<dbReference type="PANTHER" id="PTHR32089">
    <property type="entry name" value="METHYL-ACCEPTING CHEMOTAXIS PROTEIN MCPB"/>
    <property type="match status" value="1"/>
</dbReference>
<keyword evidence="3" id="KW-0472">Membrane</keyword>
<evidence type="ECO:0000256" key="2">
    <source>
        <dbReference type="PROSITE-ProRule" id="PRU00284"/>
    </source>
</evidence>
<keyword evidence="1 2" id="KW-0807">Transducer</keyword>
<reference evidence="5 6" key="1">
    <citation type="submission" date="2019-03" db="EMBL/GenBank/DDBJ databases">
        <authorList>
            <person name="Kim M.K.M."/>
        </authorList>
    </citation>
    <scope>NUCLEOTIDE SEQUENCE [LARGE SCALE GENOMIC DNA]</scope>
    <source>
        <strain evidence="5 6">18JY21-1</strain>
    </source>
</reference>
<protein>
    <submittedName>
        <fullName evidence="5">Chemotaxis protein</fullName>
    </submittedName>
</protein>
<dbReference type="InterPro" id="IPR004089">
    <property type="entry name" value="MCPsignal_dom"/>
</dbReference>
<dbReference type="SUPFAM" id="SSF58104">
    <property type="entry name" value="Methyl-accepting chemotaxis protein (MCP) signaling domain"/>
    <property type="match status" value="1"/>
</dbReference>
<keyword evidence="3" id="KW-0812">Transmembrane</keyword>
<comment type="caution">
    <text evidence="5">The sequence shown here is derived from an EMBL/GenBank/DDBJ whole genome shotgun (WGS) entry which is preliminary data.</text>
</comment>
<evidence type="ECO:0000313" key="6">
    <source>
        <dbReference type="Proteomes" id="UP000295418"/>
    </source>
</evidence>
<dbReference type="PANTHER" id="PTHR32089:SF112">
    <property type="entry name" value="LYSOZYME-LIKE PROTEIN-RELATED"/>
    <property type="match status" value="1"/>
</dbReference>
<feature type="transmembrane region" description="Helical" evidence="3">
    <location>
        <begin position="86"/>
        <end position="105"/>
    </location>
</feature>
<dbReference type="AlphaFoldDB" id="A0A4R4EFH4"/>
<dbReference type="PROSITE" id="PS50111">
    <property type="entry name" value="CHEMOTAXIS_TRANSDUC_2"/>
    <property type="match status" value="1"/>
</dbReference>
<sequence length="470" mass="51468">MLILGIAVTYLTDAPTSSIIVLLITGGITCGLATILTYKRWLENYIMYFISIIVTILAFLLMTTGAVITTYFLVYVNLSIMTLYSNFRAILFSSLLGLGFTIYLFISPYSEIFGNNAAYTIYLYLFLIALPLIASTRFSENLQAEATEQRETAMNERNHSQEIVDQVASSLNLLNGFSSKLKENVTSTSVISKEVTSVFAEISSSTEIQARSISDINESASLIEQAVAALAERTSAMRDLSDKNVQLTNNGNEVSIDLKIKMDHINETIHAAAVLMNQLNEQNKQITDIVTTINHISTQTNLLALNAAIEAARAGEHGAGFAVVSSEIRKLAESSKQSTEQISEILETIRTKTDEAAEQILLGQQSAIEGSVVAARVADAMIHVADNSTKVDLQAVEVEQSAEHLHQQYIKITEEISTIASITEETTASIKEVAANMNTQDTRIGEVVESFLHLDELAVEMRKLTTKANT</sequence>
<evidence type="ECO:0000256" key="3">
    <source>
        <dbReference type="SAM" id="Phobius"/>
    </source>
</evidence>